<dbReference type="PANTHER" id="PTHR10641:SF1402">
    <property type="entry name" value="TRANSCRIPTION FACTOR MYB8-LIKE"/>
    <property type="match status" value="1"/>
</dbReference>
<keyword evidence="5" id="KW-0804">Transcription</keyword>
<dbReference type="OrthoDB" id="2143914at2759"/>
<evidence type="ECO:0000313" key="9">
    <source>
        <dbReference type="Proteomes" id="UP000087766"/>
    </source>
</evidence>
<evidence type="ECO:0000259" key="7">
    <source>
        <dbReference type="PROSITE" id="PS50090"/>
    </source>
</evidence>
<dbReference type="FunFam" id="1.10.10.60:FF:000015">
    <property type="entry name" value="Transcription factor RAX3"/>
    <property type="match status" value="1"/>
</dbReference>
<protein>
    <submittedName>
        <fullName evidence="10">Transcription factor MYB14-like</fullName>
    </submittedName>
</protein>
<dbReference type="InterPro" id="IPR001005">
    <property type="entry name" value="SANT/Myb"/>
</dbReference>
<dbReference type="PANTHER" id="PTHR10641">
    <property type="entry name" value="MYB FAMILY TRANSCRIPTION FACTOR"/>
    <property type="match status" value="1"/>
</dbReference>
<evidence type="ECO:0000256" key="3">
    <source>
        <dbReference type="ARBA" id="ARBA00023015"/>
    </source>
</evidence>
<dbReference type="PROSITE" id="PS51294">
    <property type="entry name" value="HTH_MYB"/>
    <property type="match status" value="2"/>
</dbReference>
<dbReference type="InterPro" id="IPR015495">
    <property type="entry name" value="Myb_TF_plants"/>
</dbReference>
<dbReference type="CDD" id="cd00167">
    <property type="entry name" value="SANT"/>
    <property type="match status" value="2"/>
</dbReference>
<evidence type="ECO:0000256" key="5">
    <source>
        <dbReference type="ARBA" id="ARBA00023163"/>
    </source>
</evidence>
<dbReference type="InterPro" id="IPR017930">
    <property type="entry name" value="Myb_dom"/>
</dbReference>
<feature type="domain" description="Myb-like" evidence="7">
    <location>
        <begin position="9"/>
        <end position="61"/>
    </location>
</feature>
<accession>A0A1S3W0T6</accession>
<dbReference type="GO" id="GO:0005634">
    <property type="term" value="C:nucleus"/>
    <property type="evidence" value="ECO:0007669"/>
    <property type="project" value="UniProtKB-SubCell"/>
</dbReference>
<dbReference type="SUPFAM" id="SSF46689">
    <property type="entry name" value="Homeodomain-like"/>
    <property type="match status" value="1"/>
</dbReference>
<keyword evidence="6" id="KW-0539">Nucleus</keyword>
<proteinExistence type="predicted"/>
<feature type="domain" description="HTH myb-type" evidence="8">
    <location>
        <begin position="62"/>
        <end position="116"/>
    </location>
</feature>
<keyword evidence="3" id="KW-0805">Transcription regulation</keyword>
<dbReference type="Pfam" id="PF00249">
    <property type="entry name" value="Myb_DNA-binding"/>
    <property type="match status" value="2"/>
</dbReference>
<gene>
    <name evidence="10" type="primary">LOC106780149</name>
</gene>
<dbReference type="Proteomes" id="UP000087766">
    <property type="component" value="Chromosome 2"/>
</dbReference>
<evidence type="ECO:0000259" key="8">
    <source>
        <dbReference type="PROSITE" id="PS51294"/>
    </source>
</evidence>
<dbReference type="PROSITE" id="PS50090">
    <property type="entry name" value="MYB_LIKE"/>
    <property type="match status" value="2"/>
</dbReference>
<dbReference type="KEGG" id="vra:106780149"/>
<dbReference type="Gene3D" id="1.10.10.60">
    <property type="entry name" value="Homeodomain-like"/>
    <property type="match status" value="2"/>
</dbReference>
<keyword evidence="9" id="KW-1185">Reference proteome</keyword>
<sequence>MVRTPFYDKNGVKKGAWSREEDDKLRAYVHKYGHSNWRQLPKFAGLARCGKSCRLRWLNYLRPNLKHGNYTPEEEEIIIRLHQQFGNRWSLIAEKLAGRTDNEVKNYWHSHLKKSLKRSEMTASELKLKGADDKSFEGNLKENCGDDIFPHILESSLAISAETAEGDNYSEDGLPPLVSYKQFSGDFWSEPFLLEDTIHTFKDDIFTAKGMALLIPNFDAAYFM</sequence>
<dbReference type="AlphaFoldDB" id="A0A1S3W0T6"/>
<keyword evidence="2" id="KW-0677">Repeat</keyword>
<evidence type="ECO:0000256" key="1">
    <source>
        <dbReference type="ARBA" id="ARBA00004123"/>
    </source>
</evidence>
<comment type="subcellular location">
    <subcellularLocation>
        <location evidence="1">Nucleus</location>
    </subcellularLocation>
</comment>
<evidence type="ECO:0000256" key="6">
    <source>
        <dbReference type="ARBA" id="ARBA00023242"/>
    </source>
</evidence>
<evidence type="ECO:0000256" key="2">
    <source>
        <dbReference type="ARBA" id="ARBA00022737"/>
    </source>
</evidence>
<dbReference type="SMR" id="A0A1S3W0T6"/>
<dbReference type="GO" id="GO:0003677">
    <property type="term" value="F:DNA binding"/>
    <property type="evidence" value="ECO:0007669"/>
    <property type="project" value="UniProtKB-KW"/>
</dbReference>
<name>A0A1S3W0T6_VIGRR</name>
<keyword evidence="4" id="KW-0238">DNA-binding</keyword>
<organism evidence="9 10">
    <name type="scientific">Vigna radiata var. radiata</name>
    <name type="common">Mung bean</name>
    <name type="synonym">Phaseolus aureus</name>
    <dbReference type="NCBI Taxonomy" id="3916"/>
    <lineage>
        <taxon>Eukaryota</taxon>
        <taxon>Viridiplantae</taxon>
        <taxon>Streptophyta</taxon>
        <taxon>Embryophyta</taxon>
        <taxon>Tracheophyta</taxon>
        <taxon>Spermatophyta</taxon>
        <taxon>Magnoliopsida</taxon>
        <taxon>eudicotyledons</taxon>
        <taxon>Gunneridae</taxon>
        <taxon>Pentapetalae</taxon>
        <taxon>rosids</taxon>
        <taxon>fabids</taxon>
        <taxon>Fabales</taxon>
        <taxon>Fabaceae</taxon>
        <taxon>Papilionoideae</taxon>
        <taxon>50 kb inversion clade</taxon>
        <taxon>NPAAA clade</taxon>
        <taxon>indigoferoid/millettioid clade</taxon>
        <taxon>Phaseoleae</taxon>
        <taxon>Vigna</taxon>
    </lineage>
</organism>
<dbReference type="InterPro" id="IPR009057">
    <property type="entry name" value="Homeodomain-like_sf"/>
</dbReference>
<reference evidence="10" key="2">
    <citation type="submission" date="2025-08" db="UniProtKB">
        <authorList>
            <consortium name="RefSeq"/>
        </authorList>
    </citation>
    <scope>IDENTIFICATION</scope>
    <source>
        <tissue evidence="10">Leaf</tissue>
    </source>
</reference>
<dbReference type="GeneID" id="106780149"/>
<evidence type="ECO:0000313" key="10">
    <source>
        <dbReference type="RefSeq" id="XP_014523889.1"/>
    </source>
</evidence>
<dbReference type="Gramene" id="Vradi02g08110.1">
    <property type="protein sequence ID" value="Vradi02g08110.1"/>
    <property type="gene ID" value="Vradi02g08110"/>
</dbReference>
<dbReference type="RefSeq" id="XP_014523889.1">
    <property type="nucleotide sequence ID" value="XM_014668403.1"/>
</dbReference>
<feature type="domain" description="HTH myb-type" evidence="8">
    <location>
        <begin position="9"/>
        <end position="61"/>
    </location>
</feature>
<reference evidence="9" key="1">
    <citation type="journal article" date="2014" name="Nat. Commun.">
        <title>Genome sequence of mungbean and insights into evolution within Vigna species.</title>
        <authorList>
            <person name="Kang Y.J."/>
            <person name="Kim S.K."/>
            <person name="Kim M.Y."/>
            <person name="Lestari P."/>
            <person name="Kim K.H."/>
            <person name="Ha B.K."/>
            <person name="Jun T.H."/>
            <person name="Hwang W.J."/>
            <person name="Lee T."/>
            <person name="Lee J."/>
            <person name="Shim S."/>
            <person name="Yoon M.Y."/>
            <person name="Jang Y.E."/>
            <person name="Han K.S."/>
            <person name="Taeprayoon P."/>
            <person name="Yoon N."/>
            <person name="Somta P."/>
            <person name="Tanya P."/>
            <person name="Kim K.S."/>
            <person name="Gwag J.G."/>
            <person name="Moon J.K."/>
            <person name="Lee Y.H."/>
            <person name="Park B.S."/>
            <person name="Bombarely A."/>
            <person name="Doyle J.J."/>
            <person name="Jackson S.A."/>
            <person name="Schafleitner R."/>
            <person name="Srinives P."/>
            <person name="Varshney R.K."/>
            <person name="Lee S.H."/>
        </authorList>
    </citation>
    <scope>NUCLEOTIDE SEQUENCE [LARGE SCALE GENOMIC DNA]</scope>
    <source>
        <strain evidence="9">cv. VC1973A</strain>
    </source>
</reference>
<feature type="domain" description="Myb-like" evidence="7">
    <location>
        <begin position="62"/>
        <end position="112"/>
    </location>
</feature>
<evidence type="ECO:0000256" key="4">
    <source>
        <dbReference type="ARBA" id="ARBA00023125"/>
    </source>
</evidence>
<dbReference type="SMART" id="SM00717">
    <property type="entry name" value="SANT"/>
    <property type="match status" value="2"/>
</dbReference>